<evidence type="ECO:0000313" key="1">
    <source>
        <dbReference type="EMBL" id="KRR10579.1"/>
    </source>
</evidence>
<dbReference type="Gene3D" id="3.50.30.50">
    <property type="entry name" value="Putative cyclase"/>
    <property type="match status" value="1"/>
</dbReference>
<dbReference type="GO" id="GO:0004061">
    <property type="term" value="F:arylformamidase activity"/>
    <property type="evidence" value="ECO:0007669"/>
    <property type="project" value="InterPro"/>
</dbReference>
<dbReference type="Pfam" id="PF04199">
    <property type="entry name" value="Cyclase"/>
    <property type="match status" value="1"/>
</dbReference>
<comment type="caution">
    <text evidence="1">The sequence shown here is derived from an EMBL/GenBank/DDBJ whole genome shotgun (WGS) entry which is preliminary data.</text>
</comment>
<dbReference type="InterPro" id="IPR037175">
    <property type="entry name" value="KFase_sf"/>
</dbReference>
<proteinExistence type="predicted"/>
<dbReference type="PANTHER" id="PTHR34861:SF10">
    <property type="entry name" value="CYCLASE"/>
    <property type="match status" value="1"/>
</dbReference>
<protein>
    <recommendedName>
        <fullName evidence="3">Cyclase</fullName>
    </recommendedName>
</protein>
<dbReference type="Proteomes" id="UP000051913">
    <property type="component" value="Unassembled WGS sequence"/>
</dbReference>
<dbReference type="PANTHER" id="PTHR34861">
    <property type="match status" value="1"/>
</dbReference>
<evidence type="ECO:0008006" key="3">
    <source>
        <dbReference type="Google" id="ProtNLM"/>
    </source>
</evidence>
<gene>
    <name evidence="1" type="ORF">CP49_12430</name>
</gene>
<accession>A0A0R3LZH2</accession>
<name>A0A0R3LZH2_9BRAD</name>
<dbReference type="GO" id="GO:0019441">
    <property type="term" value="P:L-tryptophan catabolic process to kynurenine"/>
    <property type="evidence" value="ECO:0007669"/>
    <property type="project" value="InterPro"/>
</dbReference>
<dbReference type="InterPro" id="IPR007325">
    <property type="entry name" value="KFase/CYL"/>
</dbReference>
<dbReference type="AlphaFoldDB" id="A0A0R3LZH2"/>
<reference evidence="1 2" key="1">
    <citation type="submission" date="2014-03" db="EMBL/GenBank/DDBJ databases">
        <title>Bradyrhizobium valentinum sp. nov., isolated from effective nodules of Lupinus mariae-josephae, a lupine endemic of basic-lime soils in Eastern Spain.</title>
        <authorList>
            <person name="Duran D."/>
            <person name="Rey L."/>
            <person name="Navarro A."/>
            <person name="Busquets A."/>
            <person name="Imperial J."/>
            <person name="Ruiz-Argueso T."/>
        </authorList>
    </citation>
    <scope>NUCLEOTIDE SEQUENCE [LARGE SCALE GENOMIC DNA]</scope>
    <source>
        <strain evidence="1 2">LmjM3</strain>
    </source>
</reference>
<dbReference type="STRING" id="1518501.CQ10_06425"/>
<dbReference type="OrthoDB" id="9777007at2"/>
<dbReference type="EMBL" id="LLXX01000050">
    <property type="protein sequence ID" value="KRR10579.1"/>
    <property type="molecule type" value="Genomic_DNA"/>
</dbReference>
<organism evidence="1 2">
    <name type="scientific">Bradyrhizobium valentinum</name>
    <dbReference type="NCBI Taxonomy" id="1518501"/>
    <lineage>
        <taxon>Bacteria</taxon>
        <taxon>Pseudomonadati</taxon>
        <taxon>Pseudomonadota</taxon>
        <taxon>Alphaproteobacteria</taxon>
        <taxon>Hyphomicrobiales</taxon>
        <taxon>Nitrobacteraceae</taxon>
        <taxon>Bradyrhizobium</taxon>
    </lineage>
</organism>
<evidence type="ECO:0000313" key="2">
    <source>
        <dbReference type="Proteomes" id="UP000051913"/>
    </source>
</evidence>
<keyword evidence="2" id="KW-1185">Reference proteome</keyword>
<dbReference type="SUPFAM" id="SSF102198">
    <property type="entry name" value="Putative cyclase"/>
    <property type="match status" value="1"/>
</dbReference>
<sequence length="355" mass="38271">MSFQEDSMKVVSRFLLAVIVLAFAAGNGFAQDGGMKKWSKGKGWGWVWGPQDEVGNLNEMTDASRLAALKLVTQGKVYDLGLPYDRYSYKWPGHSPGEIMSFRSPAGVRSQKDLSFTTPEGGNTGITAWHSNAIFMNDNVATQIDGLGHITHGPKNEFYNGFTSDEWGGDFGVRKADVTTIPPIVARGVLVDVAGFKNVEALPSSYEITVADIEGALKAQNVDVTPGTVVLLRTGTARYWGENGRDHAKIGQHDSAGIGLTAAKWLVEEKGALVLGSDTSGLEYGPPKPADSQAVGGSFIPVHVYLLVQQGVHILEFNNLERLAADRVYEFAYILTTNAIRGTVAGTTLRPLALR</sequence>